<dbReference type="AlphaFoldDB" id="A0A6I4XTN8"/>
<dbReference type="Proteomes" id="UP000439965">
    <property type="component" value="Unassembled WGS sequence"/>
</dbReference>
<dbReference type="InterPro" id="IPR012939">
    <property type="entry name" value="Glyco_hydro_92"/>
</dbReference>
<dbReference type="EMBL" id="WVTI01000014">
    <property type="protein sequence ID" value="MXS27050.1"/>
    <property type="molecule type" value="Genomic_DNA"/>
</dbReference>
<dbReference type="Pfam" id="PF17678">
    <property type="entry name" value="Glyco_hydro_92N"/>
    <property type="match status" value="1"/>
</dbReference>
<evidence type="ECO:0000313" key="3">
    <source>
        <dbReference type="EMBL" id="MXS27050.1"/>
    </source>
</evidence>
<accession>A0A6I4XTN8</accession>
<evidence type="ECO:0000259" key="2">
    <source>
        <dbReference type="Pfam" id="PF17678"/>
    </source>
</evidence>
<dbReference type="InterPro" id="IPR041371">
    <property type="entry name" value="GH92_N"/>
</dbReference>
<dbReference type="InterPro" id="IPR014718">
    <property type="entry name" value="GH-type_carb-bd"/>
</dbReference>
<dbReference type="InterPro" id="IPR050883">
    <property type="entry name" value="PNGase"/>
</dbReference>
<dbReference type="GO" id="GO:0000224">
    <property type="term" value="F:peptide-N4-(N-acetyl-beta-glucosaminyl)asparagine amidase activity"/>
    <property type="evidence" value="ECO:0007669"/>
    <property type="project" value="TreeGrafter"/>
</dbReference>
<feature type="domain" description="Glycosyl hydrolase family 92 N-terminal" evidence="2">
    <location>
        <begin position="6"/>
        <end position="212"/>
    </location>
</feature>
<organism evidence="3 4">
    <name type="scientific">Enterococcus gallinarum</name>
    <dbReference type="NCBI Taxonomy" id="1353"/>
    <lineage>
        <taxon>Bacteria</taxon>
        <taxon>Bacillati</taxon>
        <taxon>Bacillota</taxon>
        <taxon>Bacilli</taxon>
        <taxon>Lactobacillales</taxon>
        <taxon>Enterococcaceae</taxon>
        <taxon>Enterococcus</taxon>
    </lineage>
</organism>
<dbReference type="GO" id="GO:0030246">
    <property type="term" value="F:carbohydrate binding"/>
    <property type="evidence" value="ECO:0007669"/>
    <property type="project" value="InterPro"/>
</dbReference>
<evidence type="ECO:0000259" key="1">
    <source>
        <dbReference type="Pfam" id="PF07971"/>
    </source>
</evidence>
<dbReference type="PANTHER" id="PTHR12143">
    <property type="entry name" value="PEPTIDE N-GLYCANASE PNGASE -RELATED"/>
    <property type="match status" value="1"/>
</dbReference>
<dbReference type="NCBIfam" id="TIGR01180">
    <property type="entry name" value="aman2_put"/>
    <property type="match status" value="1"/>
</dbReference>
<dbReference type="GO" id="GO:0006516">
    <property type="term" value="P:glycoprotein catabolic process"/>
    <property type="evidence" value="ECO:0007669"/>
    <property type="project" value="TreeGrafter"/>
</dbReference>
<dbReference type="FunFam" id="3.30.2080.10:FF:000001">
    <property type="entry name" value="Alpha-1,2-mannosidase subfamily"/>
    <property type="match status" value="1"/>
</dbReference>
<dbReference type="SUPFAM" id="SSF48208">
    <property type="entry name" value="Six-hairpin glycosidases"/>
    <property type="match status" value="1"/>
</dbReference>
<dbReference type="Gene3D" id="2.70.98.10">
    <property type="match status" value="1"/>
</dbReference>
<feature type="domain" description="Glycosyl hydrolase family 92" evidence="1">
    <location>
        <begin position="223"/>
        <end position="694"/>
    </location>
</feature>
<reference evidence="3 4" key="1">
    <citation type="submission" date="2019-04" db="EMBL/GenBank/DDBJ databases">
        <title>Step-wise assembly of the neonatal virome modulated by breast feeding.</title>
        <authorList>
            <person name="Liang G."/>
            <person name="Bushman F."/>
        </authorList>
    </citation>
    <scope>NUCLEOTIDE SEQUENCE [LARGE SCALE GENOMIC DNA]</scope>
    <source>
        <strain evidence="3 4">E3404</strain>
    </source>
</reference>
<dbReference type="PANTHER" id="PTHR12143:SF43">
    <property type="entry name" value="PUTATIVE-RELATED"/>
    <property type="match status" value="1"/>
</dbReference>
<protein>
    <submittedName>
        <fullName evidence="3">Alpha-mannosidase</fullName>
    </submittedName>
</protein>
<dbReference type="InterPro" id="IPR008928">
    <property type="entry name" value="6-hairpin_glycosidase_sf"/>
</dbReference>
<proteinExistence type="predicted"/>
<dbReference type="Gene3D" id="3.30.2080.10">
    <property type="entry name" value="GH92 mannosidase domain"/>
    <property type="match status" value="1"/>
</dbReference>
<comment type="caution">
    <text evidence="3">The sequence shown here is derived from an EMBL/GenBank/DDBJ whole genome shotgun (WGS) entry which is preliminary data.</text>
</comment>
<dbReference type="Pfam" id="PF07971">
    <property type="entry name" value="Glyco_hydro_92"/>
    <property type="match status" value="1"/>
</dbReference>
<evidence type="ECO:0000313" key="4">
    <source>
        <dbReference type="Proteomes" id="UP000439965"/>
    </source>
</evidence>
<dbReference type="GO" id="GO:0005975">
    <property type="term" value="P:carbohydrate metabolic process"/>
    <property type="evidence" value="ECO:0007669"/>
    <property type="project" value="InterPro"/>
</dbReference>
<dbReference type="GO" id="GO:0005829">
    <property type="term" value="C:cytosol"/>
    <property type="evidence" value="ECO:0007669"/>
    <property type="project" value="TreeGrafter"/>
</dbReference>
<dbReference type="Gene3D" id="1.20.1610.10">
    <property type="entry name" value="alpha-1,2-mannosidases domains"/>
    <property type="match status" value="1"/>
</dbReference>
<gene>
    <name evidence="3" type="ORF">GTI89_13405</name>
</gene>
<dbReference type="RefSeq" id="WP_160806132.1">
    <property type="nucleotide sequence ID" value="NZ_JADMHL010000010.1"/>
</dbReference>
<name>A0A6I4XTN8_ENTGA</name>
<dbReference type="Gene3D" id="1.20.1050.60">
    <property type="entry name" value="alpha-1,2-mannosidase"/>
    <property type="match status" value="1"/>
</dbReference>
<sequence length="725" mass="82298">MKVTMIDTRHGTDNQYSFSHGNCLPYTGVPFGMNYFAPQTSDQRGSWWFHPEDRTFQGFRLTHQPSPWMGDFSHLTFLPISGKLSENTLFHAQSSYRPEESVFNPACLQVKSQRYQLTTTLIPSMYGGILALDGAVTDPGLGISLPGRYQLQQVDEQTVKGQVINYSGCEDNDFAFHFILRFETAVHAIEGELSGENGFVVIRFEEKNQQTIRLGTSFLSSQQAFLNLSRELDQTTADYLSNAQQSWENYLNRIDIKHHDPKQVSTFYHNFYRLFLFPQTFYERDQSGQKIHYDTLAKTIKPGPLYTNNGFWDTYKTVYPLFSLIAVEQLEDMLEGFLNSFKESGFLPKWLSPDERGLMPGTLIDAVIADACVKGIRPDLMPEFLTAMKKAASIQSPNPNYGRQGTADYLKYGYVPSEYHESVNHTLDYCYSDFCIAQVASSLADPEASYYQQQAKNYLAIFDSETGFMRAKDKAGDFRTDFDSYRWGRDYAEGSAWQSSFAVFHDFAGLIAAHGGKQSFEQKLVDLCNQAPHYTTEGYGFEIHEMSEMAALDFGQLAISNQPSFHYPYLFSYIGKPEMAQPLIKQLLTQCFDDSPKGYPGDEDNGSMSGWYVFNALGFYPVTPGTGEYVLGMPLLDEATLFLSNGKELKIHSTPNQPQQQFIDNVTLNGKQHSRLFFTHDELIAGSTIRYTLGIVPRSKTWSAEAYPYSLSHSQESNEDHNENR</sequence>
<dbReference type="InterPro" id="IPR005887">
    <property type="entry name" value="GH92_a_mannosidase_put"/>
</dbReference>